<protein>
    <submittedName>
        <fullName evidence="1">Uncharacterized protein</fullName>
    </submittedName>
</protein>
<accession>A0ABS2GEZ8</accession>
<dbReference type="EMBL" id="JACJLA010000001">
    <property type="protein sequence ID" value="MBM6911863.1"/>
    <property type="molecule type" value="Genomic_DNA"/>
</dbReference>
<gene>
    <name evidence="1" type="ORF">H6A01_00795</name>
</gene>
<dbReference type="Proteomes" id="UP000707138">
    <property type="component" value="Unassembled WGS sequence"/>
</dbReference>
<comment type="caution">
    <text evidence="1">The sequence shown here is derived from an EMBL/GenBank/DDBJ whole genome shotgun (WGS) entry which is preliminary data.</text>
</comment>
<dbReference type="RefSeq" id="WP_205087181.1">
    <property type="nucleotide sequence ID" value="NZ_JACJLA010000001.1"/>
</dbReference>
<name>A0ABS2GEZ8_9FIRM</name>
<keyword evidence="2" id="KW-1185">Reference proteome</keyword>
<proteinExistence type="predicted"/>
<sequence>METHYYVAYGDTPMMQDYMARMEFKARTLLPLAVAYLEKEGFEGIRDRDISFVHGDLYIDTLAIPANKMNIFAKKLHPGREGQTYQSLKRSCKLHKEWRKAATKALHEWNAKKITISLHEFSLYNWLPLGVRNVNVYITNIESKDPKDNIMLWQDGREYTPFDCKTEHKEVDEIEFLELSLDMKKRLARSKEE</sequence>
<organism evidence="1 2">
    <name type="scientific">Veillonella magna</name>
    <dbReference type="NCBI Taxonomy" id="464322"/>
    <lineage>
        <taxon>Bacteria</taxon>
        <taxon>Bacillati</taxon>
        <taxon>Bacillota</taxon>
        <taxon>Negativicutes</taxon>
        <taxon>Veillonellales</taxon>
        <taxon>Veillonellaceae</taxon>
        <taxon>Veillonella</taxon>
    </lineage>
</organism>
<reference evidence="1 2" key="1">
    <citation type="journal article" date="2021" name="Sci. Rep.">
        <title>The distribution of antibiotic resistance genes in chicken gut microbiota commensals.</title>
        <authorList>
            <person name="Juricova H."/>
            <person name="Matiasovicova J."/>
            <person name="Kubasova T."/>
            <person name="Cejkova D."/>
            <person name="Rychlik I."/>
        </authorList>
    </citation>
    <scope>NUCLEOTIDE SEQUENCE [LARGE SCALE GENOMIC DNA]</scope>
    <source>
        <strain evidence="1 2">An537</strain>
    </source>
</reference>
<evidence type="ECO:0000313" key="1">
    <source>
        <dbReference type="EMBL" id="MBM6911863.1"/>
    </source>
</evidence>
<evidence type="ECO:0000313" key="2">
    <source>
        <dbReference type="Proteomes" id="UP000707138"/>
    </source>
</evidence>